<dbReference type="Pfam" id="PF13672">
    <property type="entry name" value="PP2C_2"/>
    <property type="match status" value="1"/>
</dbReference>
<dbReference type="PROSITE" id="PS51746">
    <property type="entry name" value="PPM_2"/>
    <property type="match status" value="1"/>
</dbReference>
<dbReference type="CDD" id="cd00143">
    <property type="entry name" value="PP2Cc"/>
    <property type="match status" value="1"/>
</dbReference>
<dbReference type="PANTHER" id="PTHR13832">
    <property type="entry name" value="PROTEIN PHOSPHATASE 2C"/>
    <property type="match status" value="1"/>
</dbReference>
<dbReference type="Proteomes" id="UP000199062">
    <property type="component" value="Unassembled WGS sequence"/>
</dbReference>
<accession>A0A1I6LH58</accession>
<dbReference type="SUPFAM" id="SSF81606">
    <property type="entry name" value="PP2C-like"/>
    <property type="match status" value="1"/>
</dbReference>
<dbReference type="GO" id="GO:0004722">
    <property type="term" value="F:protein serine/threonine phosphatase activity"/>
    <property type="evidence" value="ECO:0007669"/>
    <property type="project" value="InterPro"/>
</dbReference>
<organism evidence="3 4">
    <name type="scientific">Halomicrobium zhouii</name>
    <dbReference type="NCBI Taxonomy" id="767519"/>
    <lineage>
        <taxon>Archaea</taxon>
        <taxon>Methanobacteriati</taxon>
        <taxon>Methanobacteriota</taxon>
        <taxon>Stenosarchaea group</taxon>
        <taxon>Halobacteria</taxon>
        <taxon>Halobacteriales</taxon>
        <taxon>Haloarculaceae</taxon>
        <taxon>Halomicrobium</taxon>
    </lineage>
</organism>
<dbReference type="STRING" id="767519.SAMN05216559_2690"/>
<dbReference type="InterPro" id="IPR015655">
    <property type="entry name" value="PP2C"/>
</dbReference>
<dbReference type="Gene3D" id="3.60.40.10">
    <property type="entry name" value="PPM-type phosphatase domain"/>
    <property type="match status" value="1"/>
</dbReference>
<dbReference type="RefSeq" id="WP_089817009.1">
    <property type="nucleotide sequence ID" value="NZ_FOZK01000002.1"/>
</dbReference>
<dbReference type="OrthoDB" id="198002at2157"/>
<dbReference type="InterPro" id="IPR036457">
    <property type="entry name" value="PPM-type-like_dom_sf"/>
</dbReference>
<sequence length="370" mass="38333">MDYATNYDVGDRKRGGGINEDSVALSVFEQGHRSGVTADGTDGNGIGRDGAGEPDESEGPPANRSAAVFALADGAGGHDAGDVASYLATTVVCEELAPVVAEAARRDPGDFAVDIDESLLPDRPSATDLQTAVADAIVAAHRAVVAYAAESGTQAYTTVVAGVVVDGEVHYGWVGDSRAYLVNGARQSIELLTKDHGVVQELHDRGEIDDVAAHVHPRGNEITRALGGAGDGDPETASVPVETNSVPIFAEDVLLVTSDGLIDAQTDAPALYERYVEAGRSDEAAEVVRDAVVTDEEIRDLVLGSDSLVDAASGLIDLSNDRGGKDNLSVVLARDSALPSTPGEDEGMPVRAVDPDDPVEDRETVILPGE</sequence>
<evidence type="ECO:0000313" key="4">
    <source>
        <dbReference type="Proteomes" id="UP000199062"/>
    </source>
</evidence>
<dbReference type="SMART" id="SM00332">
    <property type="entry name" value="PP2Cc"/>
    <property type="match status" value="1"/>
</dbReference>
<dbReference type="InterPro" id="IPR001932">
    <property type="entry name" value="PPM-type_phosphatase-like_dom"/>
</dbReference>
<dbReference type="AlphaFoldDB" id="A0A1I6LH58"/>
<dbReference type="EMBL" id="FOZK01000002">
    <property type="protein sequence ID" value="SFS02791.1"/>
    <property type="molecule type" value="Genomic_DNA"/>
</dbReference>
<gene>
    <name evidence="3" type="ORF">SAMN05216559_2690</name>
</gene>
<evidence type="ECO:0000259" key="2">
    <source>
        <dbReference type="PROSITE" id="PS51746"/>
    </source>
</evidence>
<evidence type="ECO:0000256" key="1">
    <source>
        <dbReference type="SAM" id="MobiDB-lite"/>
    </source>
</evidence>
<feature type="region of interest" description="Disordered" evidence="1">
    <location>
        <begin position="336"/>
        <end position="370"/>
    </location>
</feature>
<feature type="region of interest" description="Disordered" evidence="1">
    <location>
        <begin position="31"/>
        <end position="62"/>
    </location>
</feature>
<protein>
    <submittedName>
        <fullName evidence="3">Serine/threonine protein phosphatase PrpC</fullName>
    </submittedName>
</protein>
<keyword evidence="4" id="KW-1185">Reference proteome</keyword>
<proteinExistence type="predicted"/>
<dbReference type="PANTHER" id="PTHR13832:SF860">
    <property type="entry name" value="PROTEIN PHOSPHATASE PHPP"/>
    <property type="match status" value="1"/>
</dbReference>
<evidence type="ECO:0000313" key="3">
    <source>
        <dbReference type="EMBL" id="SFS02791.1"/>
    </source>
</evidence>
<feature type="domain" description="PPM-type phosphatase" evidence="2">
    <location>
        <begin position="43"/>
        <end position="335"/>
    </location>
</feature>
<name>A0A1I6LH58_9EURY</name>
<reference evidence="3 4" key="1">
    <citation type="submission" date="2016-10" db="EMBL/GenBank/DDBJ databases">
        <authorList>
            <person name="de Groot N.N."/>
        </authorList>
    </citation>
    <scope>NUCLEOTIDE SEQUENCE [LARGE SCALE GENOMIC DNA]</scope>
    <source>
        <strain evidence="3 4">CGMCC 1.10457</strain>
    </source>
</reference>
<dbReference type="SMART" id="SM00331">
    <property type="entry name" value="PP2C_SIG"/>
    <property type="match status" value="1"/>
</dbReference>